<dbReference type="InterPro" id="IPR008971">
    <property type="entry name" value="HSP40/DnaJ_pept-bd"/>
</dbReference>
<dbReference type="InterPro" id="IPR036869">
    <property type="entry name" value="J_dom_sf"/>
</dbReference>
<dbReference type="InterPro" id="IPR018253">
    <property type="entry name" value="DnaJ_domain_CS"/>
</dbReference>
<dbReference type="GO" id="GO:0051082">
    <property type="term" value="F:unfolded protein binding"/>
    <property type="evidence" value="ECO:0007669"/>
    <property type="project" value="InterPro"/>
</dbReference>
<dbReference type="SUPFAM" id="SSF49493">
    <property type="entry name" value="HSP40/DnaJ peptide-binding domain"/>
    <property type="match status" value="2"/>
</dbReference>
<dbReference type="PRINTS" id="PR00625">
    <property type="entry name" value="JDOMAIN"/>
</dbReference>
<dbReference type="EMBL" id="MN739917">
    <property type="protein sequence ID" value="QHT77344.1"/>
    <property type="molecule type" value="Genomic_DNA"/>
</dbReference>
<dbReference type="SUPFAM" id="SSF46565">
    <property type="entry name" value="Chaperone J-domain"/>
    <property type="match status" value="1"/>
</dbReference>
<dbReference type="AlphaFoldDB" id="A0A6C0HA50"/>
<dbReference type="FunFam" id="2.60.260.20:FF:000003">
    <property type="entry name" value="DnaJ subfamily A member 2"/>
    <property type="match status" value="1"/>
</dbReference>
<dbReference type="SMART" id="SM00271">
    <property type="entry name" value="DnaJ"/>
    <property type="match status" value="1"/>
</dbReference>
<dbReference type="InterPro" id="IPR051339">
    <property type="entry name" value="DnaJ_subfamily_B"/>
</dbReference>
<dbReference type="CDD" id="cd06257">
    <property type="entry name" value="DnaJ"/>
    <property type="match status" value="1"/>
</dbReference>
<dbReference type="GO" id="GO:0005829">
    <property type="term" value="C:cytosol"/>
    <property type="evidence" value="ECO:0007669"/>
    <property type="project" value="TreeGrafter"/>
</dbReference>
<dbReference type="Pfam" id="PF01556">
    <property type="entry name" value="DnaJ_C"/>
    <property type="match status" value="1"/>
</dbReference>
<organism evidence="7">
    <name type="scientific">viral metagenome</name>
    <dbReference type="NCBI Taxonomy" id="1070528"/>
    <lineage>
        <taxon>unclassified sequences</taxon>
        <taxon>metagenomes</taxon>
        <taxon>organismal metagenomes</taxon>
    </lineage>
</organism>
<evidence type="ECO:0000256" key="5">
    <source>
        <dbReference type="ARBA" id="ARBA00023186"/>
    </source>
</evidence>
<name>A0A6C0HA50_9ZZZZ</name>
<keyword evidence="4" id="KW-0862">Zinc</keyword>
<dbReference type="PROSITE" id="PS50076">
    <property type="entry name" value="DNAJ_2"/>
    <property type="match status" value="1"/>
</dbReference>
<evidence type="ECO:0000259" key="6">
    <source>
        <dbReference type="PROSITE" id="PS50076"/>
    </source>
</evidence>
<dbReference type="PANTHER" id="PTHR24078:SF553">
    <property type="entry name" value="DNAJ HOMOLOG SUBFAMILY B MEMBER 5"/>
    <property type="match status" value="1"/>
</dbReference>
<evidence type="ECO:0000256" key="2">
    <source>
        <dbReference type="ARBA" id="ARBA00022737"/>
    </source>
</evidence>
<keyword evidence="5" id="KW-0143">Chaperone</keyword>
<evidence type="ECO:0000256" key="1">
    <source>
        <dbReference type="ARBA" id="ARBA00022723"/>
    </source>
</evidence>
<evidence type="ECO:0000256" key="4">
    <source>
        <dbReference type="ARBA" id="ARBA00022833"/>
    </source>
</evidence>
<dbReference type="InterPro" id="IPR002939">
    <property type="entry name" value="DnaJ_C"/>
</dbReference>
<dbReference type="CDD" id="cd10747">
    <property type="entry name" value="DnaJ_C"/>
    <property type="match status" value="1"/>
</dbReference>
<dbReference type="GO" id="GO:0051087">
    <property type="term" value="F:protein-folding chaperone binding"/>
    <property type="evidence" value="ECO:0007669"/>
    <property type="project" value="TreeGrafter"/>
</dbReference>
<sequence length="332" mass="36940">MTSEKENFYNVLGVSDTSTGEDIKKAYRKMSLKYHPDKNNGDPESVKMFQKISEAYEVLGDAQKRNEYDMMRKNPFMRMAQGGGMPPGGMPFDQMDDFLSNIIFGGLGGGGGSPFGGMAFGPGGMPFGPGGMPFGPGGGPNIRIFRNGVPMNFGNEKPQPITNTLTINMETVLNGGKIPIEIERWILENGNKIHEKQTLYVDIVKGIDNNEIIVLKDHGNVINEQCKGDVKIYIKIENDSEFQRRGLDLILEKRISLKDALCGFSFELKYINGKVYTINNHAGNVIPPEYQKVIPNMGLTRDNHTGNLIIVFHVDFPEKMTLENIEILKTLL</sequence>
<dbReference type="InterPro" id="IPR001623">
    <property type="entry name" value="DnaJ_domain"/>
</dbReference>
<proteinExistence type="predicted"/>
<dbReference type="GO" id="GO:0006457">
    <property type="term" value="P:protein folding"/>
    <property type="evidence" value="ECO:0007669"/>
    <property type="project" value="InterPro"/>
</dbReference>
<protein>
    <recommendedName>
        <fullName evidence="6">J domain-containing protein</fullName>
    </recommendedName>
</protein>
<evidence type="ECO:0000256" key="3">
    <source>
        <dbReference type="ARBA" id="ARBA00022771"/>
    </source>
</evidence>
<dbReference type="Pfam" id="PF00226">
    <property type="entry name" value="DnaJ"/>
    <property type="match status" value="1"/>
</dbReference>
<dbReference type="Gene3D" id="1.10.287.110">
    <property type="entry name" value="DnaJ domain"/>
    <property type="match status" value="1"/>
</dbReference>
<evidence type="ECO:0000313" key="7">
    <source>
        <dbReference type="EMBL" id="QHT77344.1"/>
    </source>
</evidence>
<dbReference type="PANTHER" id="PTHR24078">
    <property type="entry name" value="DNAJ HOMOLOG SUBFAMILY C MEMBER"/>
    <property type="match status" value="1"/>
</dbReference>
<reference evidence="7" key="1">
    <citation type="journal article" date="2020" name="Nature">
        <title>Giant virus diversity and host interactions through global metagenomics.</title>
        <authorList>
            <person name="Schulz F."/>
            <person name="Roux S."/>
            <person name="Paez-Espino D."/>
            <person name="Jungbluth S."/>
            <person name="Walsh D.A."/>
            <person name="Denef V.J."/>
            <person name="McMahon K.D."/>
            <person name="Konstantinidis K.T."/>
            <person name="Eloe-Fadrosh E.A."/>
            <person name="Kyrpides N.C."/>
            <person name="Woyke T."/>
        </authorList>
    </citation>
    <scope>NUCLEOTIDE SEQUENCE</scope>
    <source>
        <strain evidence="7">GVMAG-M-3300023179-86</strain>
    </source>
</reference>
<accession>A0A6C0HA50</accession>
<keyword evidence="1" id="KW-0479">Metal-binding</keyword>
<feature type="domain" description="J" evidence="6">
    <location>
        <begin position="7"/>
        <end position="72"/>
    </location>
</feature>
<dbReference type="GO" id="GO:0008270">
    <property type="term" value="F:zinc ion binding"/>
    <property type="evidence" value="ECO:0007669"/>
    <property type="project" value="UniProtKB-KW"/>
</dbReference>
<keyword evidence="2" id="KW-0677">Repeat</keyword>
<dbReference type="Gene3D" id="2.60.260.20">
    <property type="entry name" value="Urease metallochaperone UreE, N-terminal domain"/>
    <property type="match status" value="2"/>
</dbReference>
<dbReference type="PROSITE" id="PS00636">
    <property type="entry name" value="DNAJ_1"/>
    <property type="match status" value="1"/>
</dbReference>
<keyword evidence="3" id="KW-0863">Zinc-finger</keyword>